<accession>A2DL99</accession>
<feature type="coiled-coil region" evidence="1">
    <location>
        <begin position="77"/>
        <end position="122"/>
    </location>
</feature>
<evidence type="ECO:0000313" key="2">
    <source>
        <dbReference type="EMBL" id="EAY18890.1"/>
    </source>
</evidence>
<organism evidence="2 3">
    <name type="scientific">Trichomonas vaginalis (strain ATCC PRA-98 / G3)</name>
    <dbReference type="NCBI Taxonomy" id="412133"/>
    <lineage>
        <taxon>Eukaryota</taxon>
        <taxon>Metamonada</taxon>
        <taxon>Parabasalia</taxon>
        <taxon>Trichomonadida</taxon>
        <taxon>Trichomonadidae</taxon>
        <taxon>Trichomonas</taxon>
    </lineage>
</organism>
<dbReference type="VEuPathDB" id="TrichDB:TVAG_295430"/>
<reference evidence="2" key="2">
    <citation type="journal article" date="2007" name="Science">
        <title>Draft genome sequence of the sexually transmitted pathogen Trichomonas vaginalis.</title>
        <authorList>
            <person name="Carlton J.M."/>
            <person name="Hirt R.P."/>
            <person name="Silva J.C."/>
            <person name="Delcher A.L."/>
            <person name="Schatz M."/>
            <person name="Zhao Q."/>
            <person name="Wortman J.R."/>
            <person name="Bidwell S.L."/>
            <person name="Alsmark U.C.M."/>
            <person name="Besteiro S."/>
            <person name="Sicheritz-Ponten T."/>
            <person name="Noel C.J."/>
            <person name="Dacks J.B."/>
            <person name="Foster P.G."/>
            <person name="Simillion C."/>
            <person name="Van de Peer Y."/>
            <person name="Miranda-Saavedra D."/>
            <person name="Barton G.J."/>
            <person name="Westrop G.D."/>
            <person name="Mueller S."/>
            <person name="Dessi D."/>
            <person name="Fiori P.L."/>
            <person name="Ren Q."/>
            <person name="Paulsen I."/>
            <person name="Zhang H."/>
            <person name="Bastida-Corcuera F.D."/>
            <person name="Simoes-Barbosa A."/>
            <person name="Brown M.T."/>
            <person name="Hayes R.D."/>
            <person name="Mukherjee M."/>
            <person name="Okumura C.Y."/>
            <person name="Schneider R."/>
            <person name="Smith A.J."/>
            <person name="Vanacova S."/>
            <person name="Villalvazo M."/>
            <person name="Haas B.J."/>
            <person name="Pertea M."/>
            <person name="Feldblyum T.V."/>
            <person name="Utterback T.R."/>
            <person name="Shu C.L."/>
            <person name="Osoegawa K."/>
            <person name="de Jong P.J."/>
            <person name="Hrdy I."/>
            <person name="Horvathova L."/>
            <person name="Zubacova Z."/>
            <person name="Dolezal P."/>
            <person name="Malik S.B."/>
            <person name="Logsdon J.M. Jr."/>
            <person name="Henze K."/>
            <person name="Gupta A."/>
            <person name="Wang C.C."/>
            <person name="Dunne R.L."/>
            <person name="Upcroft J.A."/>
            <person name="Upcroft P."/>
            <person name="White O."/>
            <person name="Salzberg S.L."/>
            <person name="Tang P."/>
            <person name="Chiu C.-H."/>
            <person name="Lee Y.-S."/>
            <person name="Embley T.M."/>
            <person name="Coombs G.H."/>
            <person name="Mottram J.C."/>
            <person name="Tachezy J."/>
            <person name="Fraser-Liggett C.M."/>
            <person name="Johnson P.J."/>
        </authorList>
    </citation>
    <scope>NUCLEOTIDE SEQUENCE [LARGE SCALE GENOMIC DNA]</scope>
    <source>
        <strain evidence="2">G3</strain>
    </source>
</reference>
<dbReference type="SMR" id="A2DL99"/>
<protein>
    <submittedName>
        <fullName evidence="2">Uncharacterized protein</fullName>
    </submittedName>
</protein>
<keyword evidence="1" id="KW-0175">Coiled coil</keyword>
<dbReference type="AlphaFoldDB" id="A2DL99"/>
<dbReference type="InParanoid" id="A2DL99"/>
<keyword evidence="3" id="KW-1185">Reference proteome</keyword>
<dbReference type="VEuPathDB" id="TrichDB:TVAGG3_0272880"/>
<proteinExistence type="predicted"/>
<dbReference type="KEGG" id="tva:5464406"/>
<gene>
    <name evidence="2" type="ORF">TVAG_295430</name>
</gene>
<dbReference type="EMBL" id="DS113214">
    <property type="protein sequence ID" value="EAY18890.1"/>
    <property type="molecule type" value="Genomic_DNA"/>
</dbReference>
<dbReference type="SUPFAM" id="SSF58100">
    <property type="entry name" value="Bacterial hemolysins"/>
    <property type="match status" value="1"/>
</dbReference>
<dbReference type="RefSeq" id="XP_001579876.1">
    <property type="nucleotide sequence ID" value="XM_001579826.1"/>
</dbReference>
<evidence type="ECO:0000313" key="3">
    <source>
        <dbReference type="Proteomes" id="UP000001542"/>
    </source>
</evidence>
<sequence>MSKSPVSRTKTTPFTMQVSPLNPRQYEVNDMHTLHQQNLNYIEFMASLDEASYGDSYNYKNYLSPSKTSQRVADPDIAVLESQLQKELQNLEEMKRNMKQQVNEAKQALEDFRQERERQREHMKTNINKIWKYYEDEIGTLNLKIKAVEHDSVNTQELFQYLYDPNSEPLNFKRMFDLRRKIAQLDIDSTNVKEQASEHNTSK</sequence>
<evidence type="ECO:0000256" key="1">
    <source>
        <dbReference type="SAM" id="Coils"/>
    </source>
</evidence>
<reference evidence="2" key="1">
    <citation type="submission" date="2006-10" db="EMBL/GenBank/DDBJ databases">
        <authorList>
            <person name="Amadeo P."/>
            <person name="Zhao Q."/>
            <person name="Wortman J."/>
            <person name="Fraser-Liggett C."/>
            <person name="Carlton J."/>
        </authorList>
    </citation>
    <scope>NUCLEOTIDE SEQUENCE</scope>
    <source>
        <strain evidence="2">G3</strain>
    </source>
</reference>
<name>A2DL99_TRIV3</name>
<dbReference type="Proteomes" id="UP000001542">
    <property type="component" value="Unassembled WGS sequence"/>
</dbReference>